<proteinExistence type="predicted"/>
<organism evidence="2 3">
    <name type="scientific">Setomelanomma holmii</name>
    <dbReference type="NCBI Taxonomy" id="210430"/>
    <lineage>
        <taxon>Eukaryota</taxon>
        <taxon>Fungi</taxon>
        <taxon>Dikarya</taxon>
        <taxon>Ascomycota</taxon>
        <taxon>Pezizomycotina</taxon>
        <taxon>Dothideomycetes</taxon>
        <taxon>Pleosporomycetidae</taxon>
        <taxon>Pleosporales</taxon>
        <taxon>Pleosporineae</taxon>
        <taxon>Phaeosphaeriaceae</taxon>
        <taxon>Setomelanomma</taxon>
    </lineage>
</organism>
<evidence type="ECO:0000313" key="2">
    <source>
        <dbReference type="EMBL" id="KAF2025322.1"/>
    </source>
</evidence>
<evidence type="ECO:0000259" key="1">
    <source>
        <dbReference type="PROSITE" id="PS51059"/>
    </source>
</evidence>
<reference evidence="2" key="1">
    <citation type="journal article" date="2020" name="Stud. Mycol.">
        <title>101 Dothideomycetes genomes: a test case for predicting lifestyles and emergence of pathogens.</title>
        <authorList>
            <person name="Haridas S."/>
            <person name="Albert R."/>
            <person name="Binder M."/>
            <person name="Bloem J."/>
            <person name="Labutti K."/>
            <person name="Salamov A."/>
            <person name="Andreopoulos B."/>
            <person name="Baker S."/>
            <person name="Barry K."/>
            <person name="Bills G."/>
            <person name="Bluhm B."/>
            <person name="Cannon C."/>
            <person name="Castanera R."/>
            <person name="Culley D."/>
            <person name="Daum C."/>
            <person name="Ezra D."/>
            <person name="Gonzalez J."/>
            <person name="Henrissat B."/>
            <person name="Kuo A."/>
            <person name="Liang C."/>
            <person name="Lipzen A."/>
            <person name="Lutzoni F."/>
            <person name="Magnuson J."/>
            <person name="Mondo S."/>
            <person name="Nolan M."/>
            <person name="Ohm R."/>
            <person name="Pangilinan J."/>
            <person name="Park H.-J."/>
            <person name="Ramirez L."/>
            <person name="Alfaro M."/>
            <person name="Sun H."/>
            <person name="Tritt A."/>
            <person name="Yoshinaga Y."/>
            <person name="Zwiers L.-H."/>
            <person name="Turgeon B."/>
            <person name="Goodwin S."/>
            <person name="Spatafora J."/>
            <person name="Crous P."/>
            <person name="Grigoriev I."/>
        </authorList>
    </citation>
    <scope>NUCLEOTIDE SEQUENCE</scope>
    <source>
        <strain evidence="2">CBS 110217</strain>
    </source>
</reference>
<name>A0A9P4LI74_9PLEO</name>
<dbReference type="PROSITE" id="PS51059">
    <property type="entry name" value="PARP_CATALYTIC"/>
    <property type="match status" value="1"/>
</dbReference>
<dbReference type="GO" id="GO:0003950">
    <property type="term" value="F:NAD+ poly-ADP-ribosyltransferase activity"/>
    <property type="evidence" value="ECO:0007669"/>
    <property type="project" value="InterPro"/>
</dbReference>
<sequence length="53" mass="5884">MPVGTHQFVLANASPRLESDFVFKIPRSNSKTTVLFHGTTFDRLPAILAQGLR</sequence>
<dbReference type="AlphaFoldDB" id="A0A9P4LI74"/>
<dbReference type="Proteomes" id="UP000799777">
    <property type="component" value="Unassembled WGS sequence"/>
</dbReference>
<dbReference type="EMBL" id="ML978269">
    <property type="protein sequence ID" value="KAF2025322.1"/>
    <property type="molecule type" value="Genomic_DNA"/>
</dbReference>
<dbReference type="InterPro" id="IPR012317">
    <property type="entry name" value="Poly(ADP-ribose)pol_cat_dom"/>
</dbReference>
<evidence type="ECO:0000313" key="3">
    <source>
        <dbReference type="Proteomes" id="UP000799777"/>
    </source>
</evidence>
<comment type="caution">
    <text evidence="2">The sequence shown here is derived from an EMBL/GenBank/DDBJ whole genome shotgun (WGS) entry which is preliminary data.</text>
</comment>
<protein>
    <recommendedName>
        <fullName evidence="1">PARP catalytic domain-containing protein</fullName>
    </recommendedName>
</protein>
<feature type="non-terminal residue" evidence="2">
    <location>
        <position position="53"/>
    </location>
</feature>
<keyword evidence="3" id="KW-1185">Reference proteome</keyword>
<feature type="domain" description="PARP catalytic" evidence="1">
    <location>
        <begin position="1"/>
        <end position="53"/>
    </location>
</feature>
<dbReference type="OrthoDB" id="109543at2759"/>
<accession>A0A9P4LI74</accession>
<gene>
    <name evidence="2" type="ORF">EK21DRAFT_21849</name>
</gene>